<evidence type="ECO:0000256" key="1">
    <source>
        <dbReference type="SAM" id="Phobius"/>
    </source>
</evidence>
<feature type="transmembrane region" description="Helical" evidence="1">
    <location>
        <begin position="68"/>
        <end position="90"/>
    </location>
</feature>
<sequence length="525" mass="58358">MSTWTFIITMAAPFFYLLIFIMFLKALLPSTSLPRPYVRRQLLRALFLVPVLDIFVRVWLLLPVLPLVALSFVFNAALSIGAWYLSSVLFETANRFFSLMSNWQEAGEYIGSSVFPLKESPLWSTVATNLTNMFSKADSRLLIALSDQAEVFLLSQTKWQDEGTELIRNSLMNLTSQPVVQEFGANVSMVITKALDTVRLSDLLPNADLSPQSQYKFLTFTNALSQLINSLSADQLLTNGTQPKSFMSAAKGVKEAAKDLQESLLLASSDILGNKTLSSGGNAALDEILRVMDGRSSFWDAANSSWQSMEFPSTSKASGLFSLSFVEPMWVVRIIAVLVFLCGIVTPLLLMARARLQLWLQWHVAKYYVKEVEKRERNVSGWVTTGGIVGAAFGTTQACYAGIALAFLPVSTQGRLALVNHTCVLVLAHGVGMVSISSAEGRKDVMENWEGGRKWWISVTGLQAVLKIWWDFQLGMILAADFVGLDVTVTLFMITDIFVSLALRWCLQRVVVNARKEEETHLKRD</sequence>
<evidence type="ECO:0000313" key="2">
    <source>
        <dbReference type="EMBL" id="PXF40965.1"/>
    </source>
</evidence>
<accession>A0A2V3IFV3</accession>
<feature type="transmembrane region" description="Helical" evidence="1">
    <location>
        <begin position="416"/>
        <end position="434"/>
    </location>
</feature>
<feature type="transmembrane region" description="Helical" evidence="1">
    <location>
        <begin position="45"/>
        <end position="62"/>
    </location>
</feature>
<name>A0A2V3IFV3_9FLOR</name>
<comment type="caution">
    <text evidence="2">The sequence shown here is derived from an EMBL/GenBank/DDBJ whole genome shotgun (WGS) entry which is preliminary data.</text>
</comment>
<reference evidence="2 3" key="1">
    <citation type="journal article" date="2018" name="Mol. Biol. Evol.">
        <title>Analysis of the draft genome of the red seaweed Gracilariopsis chorda provides insights into genome size evolution in Rhodophyta.</title>
        <authorList>
            <person name="Lee J."/>
            <person name="Yang E.C."/>
            <person name="Graf L."/>
            <person name="Yang J.H."/>
            <person name="Qiu H."/>
            <person name="Zel Zion U."/>
            <person name="Chan C.X."/>
            <person name="Stephens T.G."/>
            <person name="Weber A.P.M."/>
            <person name="Boo G.H."/>
            <person name="Boo S.M."/>
            <person name="Kim K.M."/>
            <person name="Shin Y."/>
            <person name="Jung M."/>
            <person name="Lee S.J."/>
            <person name="Yim H.S."/>
            <person name="Lee J.H."/>
            <person name="Bhattacharya D."/>
            <person name="Yoon H.S."/>
        </authorList>
    </citation>
    <scope>NUCLEOTIDE SEQUENCE [LARGE SCALE GENOMIC DNA]</scope>
    <source>
        <strain evidence="2 3">SKKU-2015</strain>
        <tissue evidence="2">Whole body</tissue>
    </source>
</reference>
<dbReference type="AlphaFoldDB" id="A0A2V3IFV3"/>
<protein>
    <submittedName>
        <fullName evidence="2">Uncharacterized protein</fullName>
    </submittedName>
</protein>
<dbReference type="EMBL" id="NBIV01000249">
    <property type="protein sequence ID" value="PXF40965.1"/>
    <property type="molecule type" value="Genomic_DNA"/>
</dbReference>
<feature type="transmembrane region" description="Helical" evidence="1">
    <location>
        <begin position="6"/>
        <end position="24"/>
    </location>
</feature>
<feature type="transmembrane region" description="Helical" evidence="1">
    <location>
        <begin position="482"/>
        <end position="507"/>
    </location>
</feature>
<keyword evidence="3" id="KW-1185">Reference proteome</keyword>
<proteinExistence type="predicted"/>
<keyword evidence="1" id="KW-1133">Transmembrane helix</keyword>
<keyword evidence="1" id="KW-0472">Membrane</keyword>
<keyword evidence="1" id="KW-0812">Transmembrane</keyword>
<dbReference type="Proteomes" id="UP000247409">
    <property type="component" value="Unassembled WGS sequence"/>
</dbReference>
<feature type="transmembrane region" description="Helical" evidence="1">
    <location>
        <begin position="330"/>
        <end position="352"/>
    </location>
</feature>
<gene>
    <name evidence="2" type="ORF">BWQ96_09320</name>
</gene>
<evidence type="ECO:0000313" key="3">
    <source>
        <dbReference type="Proteomes" id="UP000247409"/>
    </source>
</evidence>
<organism evidence="2 3">
    <name type="scientific">Gracilariopsis chorda</name>
    <dbReference type="NCBI Taxonomy" id="448386"/>
    <lineage>
        <taxon>Eukaryota</taxon>
        <taxon>Rhodophyta</taxon>
        <taxon>Florideophyceae</taxon>
        <taxon>Rhodymeniophycidae</taxon>
        <taxon>Gracilariales</taxon>
        <taxon>Gracilariaceae</taxon>
        <taxon>Gracilariopsis</taxon>
    </lineage>
</organism>